<dbReference type="Pfam" id="PF01041">
    <property type="entry name" value="DegT_DnrJ_EryC1"/>
    <property type="match status" value="1"/>
</dbReference>
<dbReference type="SUPFAM" id="SSF53383">
    <property type="entry name" value="PLP-dependent transferases"/>
    <property type="match status" value="1"/>
</dbReference>
<accession>A0A0F9MLN8</accession>
<dbReference type="InterPro" id="IPR020026">
    <property type="entry name" value="PseC"/>
</dbReference>
<organism evidence="1">
    <name type="scientific">marine sediment metagenome</name>
    <dbReference type="NCBI Taxonomy" id="412755"/>
    <lineage>
        <taxon>unclassified sequences</taxon>
        <taxon>metagenomes</taxon>
        <taxon>ecological metagenomes</taxon>
    </lineage>
</organism>
<comment type="caution">
    <text evidence="1">The sequence shown here is derived from an EMBL/GenBank/DDBJ whole genome shotgun (WGS) entry which is preliminary data.</text>
</comment>
<dbReference type="InterPro" id="IPR015421">
    <property type="entry name" value="PyrdxlP-dep_Trfase_major"/>
</dbReference>
<evidence type="ECO:0008006" key="2">
    <source>
        <dbReference type="Google" id="ProtNLM"/>
    </source>
</evidence>
<gene>
    <name evidence="1" type="ORF">LCGC14_1444410</name>
</gene>
<reference evidence="1" key="1">
    <citation type="journal article" date="2015" name="Nature">
        <title>Complex archaea that bridge the gap between prokaryotes and eukaryotes.</title>
        <authorList>
            <person name="Spang A."/>
            <person name="Saw J.H."/>
            <person name="Jorgensen S.L."/>
            <person name="Zaremba-Niedzwiedzka K."/>
            <person name="Martijn J."/>
            <person name="Lind A.E."/>
            <person name="van Eijk R."/>
            <person name="Schleper C."/>
            <person name="Guy L."/>
            <person name="Ettema T.J."/>
        </authorList>
    </citation>
    <scope>NUCLEOTIDE SEQUENCE</scope>
</reference>
<dbReference type="EMBL" id="LAZR01009884">
    <property type="protein sequence ID" value="KKM70077.1"/>
    <property type="molecule type" value="Genomic_DNA"/>
</dbReference>
<sequence>MRDKILPYGHQSIDESDIEAVVEALKADRITTGEKVSEFECKVASYCGAKYAVAVSSGTAGLHAACSVAGITKGDEVITTPITFVATVASIIHCGGTPVLADVMGDTVNIDPVEIESEITKKTKAILPVDFAGHPADLGMIKKIAKRNGLVVIEDACHALGAEYMDGKIGNMSDSDMTVFSFHPVKVITAGEGGMILTDSAEYYEKLRRFRDHNIIRSEKPWRYWIQEPGFNYRITDIQCALGISQLKKLDYFIERRREIASMYNRAFADVEEIITPPELEYVKSAYHLYVIQLRTLDRDKVIEALAKEGIGAQVHYIPIHYHSFMQKVSEYRQGDFPNAEAYYKRAISLPIFPAMSGEDVMDVVKAVKRMVK</sequence>
<dbReference type="InterPro" id="IPR000653">
    <property type="entry name" value="DegT/StrS_aminotransferase"/>
</dbReference>
<dbReference type="PIRSF" id="PIRSF000390">
    <property type="entry name" value="PLP_StrS"/>
    <property type="match status" value="1"/>
</dbReference>
<dbReference type="GO" id="GO:0030170">
    <property type="term" value="F:pyridoxal phosphate binding"/>
    <property type="evidence" value="ECO:0007669"/>
    <property type="project" value="TreeGrafter"/>
</dbReference>
<dbReference type="GO" id="GO:0008483">
    <property type="term" value="F:transaminase activity"/>
    <property type="evidence" value="ECO:0007669"/>
    <property type="project" value="TreeGrafter"/>
</dbReference>
<dbReference type="GO" id="GO:0000271">
    <property type="term" value="P:polysaccharide biosynthetic process"/>
    <property type="evidence" value="ECO:0007669"/>
    <property type="project" value="TreeGrafter"/>
</dbReference>
<protein>
    <recommendedName>
        <fullName evidence="2">UDP-4-amino-4, 6-dideoxy-N-acetyl-beta-L-altrosamine transaminase</fullName>
    </recommendedName>
</protein>
<dbReference type="PANTHER" id="PTHR30244">
    <property type="entry name" value="TRANSAMINASE"/>
    <property type="match status" value="1"/>
</dbReference>
<dbReference type="NCBIfam" id="TIGR03588">
    <property type="entry name" value="PseC"/>
    <property type="match status" value="1"/>
</dbReference>
<evidence type="ECO:0000313" key="1">
    <source>
        <dbReference type="EMBL" id="KKM70077.1"/>
    </source>
</evidence>
<dbReference type="InterPro" id="IPR015422">
    <property type="entry name" value="PyrdxlP-dep_Trfase_small"/>
</dbReference>
<proteinExistence type="predicted"/>
<dbReference type="InterPro" id="IPR015424">
    <property type="entry name" value="PyrdxlP-dep_Trfase"/>
</dbReference>
<dbReference type="Gene3D" id="3.90.1150.10">
    <property type="entry name" value="Aspartate Aminotransferase, domain 1"/>
    <property type="match status" value="1"/>
</dbReference>
<dbReference type="AlphaFoldDB" id="A0A0F9MLN8"/>
<dbReference type="Gene3D" id="3.40.640.10">
    <property type="entry name" value="Type I PLP-dependent aspartate aminotransferase-like (Major domain)"/>
    <property type="match status" value="1"/>
</dbReference>
<name>A0A0F9MLN8_9ZZZZ</name>
<dbReference type="CDD" id="cd00616">
    <property type="entry name" value="AHBA_syn"/>
    <property type="match status" value="1"/>
</dbReference>
<dbReference type="PANTHER" id="PTHR30244:SF34">
    <property type="entry name" value="DTDP-4-AMINO-4,6-DIDEOXYGALACTOSE TRANSAMINASE"/>
    <property type="match status" value="1"/>
</dbReference>